<evidence type="ECO:0000256" key="1">
    <source>
        <dbReference type="SAM" id="Phobius"/>
    </source>
</evidence>
<dbReference type="EMBL" id="CP002131">
    <property type="protein sequence ID" value="ADL07223.1"/>
    <property type="molecule type" value="Genomic_DNA"/>
</dbReference>
<organism evidence="2 3">
    <name type="scientific">Thermosediminibacter oceani (strain ATCC BAA-1034 / DSM 16646 / JW/IW-1228P)</name>
    <dbReference type="NCBI Taxonomy" id="555079"/>
    <lineage>
        <taxon>Bacteria</taxon>
        <taxon>Bacillati</taxon>
        <taxon>Bacillota</taxon>
        <taxon>Clostridia</taxon>
        <taxon>Thermosediminibacterales</taxon>
        <taxon>Thermosediminibacteraceae</taxon>
        <taxon>Thermosediminibacter</taxon>
    </lineage>
</organism>
<keyword evidence="3" id="KW-1185">Reference proteome</keyword>
<evidence type="ECO:0000313" key="3">
    <source>
        <dbReference type="Proteomes" id="UP000000272"/>
    </source>
</evidence>
<evidence type="ECO:0000313" key="2">
    <source>
        <dbReference type="EMBL" id="ADL07223.1"/>
    </source>
</evidence>
<accession>D9S1E6</accession>
<dbReference type="HOGENOM" id="CLU_2014186_0_0_9"/>
<feature type="transmembrane region" description="Helical" evidence="1">
    <location>
        <begin position="15"/>
        <end position="32"/>
    </location>
</feature>
<dbReference type="KEGG" id="toc:Toce_0446"/>
<keyword evidence="1" id="KW-0472">Membrane</keyword>
<dbReference type="AlphaFoldDB" id="D9S1E6"/>
<reference evidence="2 3" key="1">
    <citation type="journal article" date="2010" name="Stand. Genomic Sci.">
        <title>Complete genome sequence of Thermosediminibacter oceani type strain (JW/IW-1228P).</title>
        <authorList>
            <person name="Pitluck S."/>
            <person name="Yasawong M."/>
            <person name="Munk C."/>
            <person name="Nolan M."/>
            <person name="Lapidus A."/>
            <person name="Lucas S."/>
            <person name="Glavina Del Rio T."/>
            <person name="Tice H."/>
            <person name="Cheng J.F."/>
            <person name="Bruce D."/>
            <person name="Detter C."/>
            <person name="Tapia R."/>
            <person name="Han C."/>
            <person name="Goodwin L."/>
            <person name="Liolios K."/>
            <person name="Ivanova N."/>
            <person name="Mavromatis K."/>
            <person name="Mikhailova N."/>
            <person name="Pati A."/>
            <person name="Chen A."/>
            <person name="Palaniappan K."/>
            <person name="Land M."/>
            <person name="Hauser L."/>
            <person name="Chang Y.J."/>
            <person name="Jeffries C.D."/>
            <person name="Rohde M."/>
            <person name="Spring S."/>
            <person name="Sikorski J."/>
            <person name="Goker M."/>
            <person name="Woyke T."/>
            <person name="Bristow J."/>
            <person name="Eisen J.A."/>
            <person name="Markowitz V."/>
            <person name="Hugenholtz P."/>
            <person name="Kyrpides N.C."/>
            <person name="Klenk H.P."/>
        </authorList>
    </citation>
    <scope>NUCLEOTIDE SEQUENCE [LARGE SCALE GENOMIC DNA]</scope>
    <source>
        <strain evidence="3">ATCC BAA-1034 / DSM 16646 / JW/IW-1228P</strain>
    </source>
</reference>
<gene>
    <name evidence="2" type="ordered locus">Toce_0446</name>
</gene>
<name>D9S1E6_THEOJ</name>
<proteinExistence type="predicted"/>
<keyword evidence="1" id="KW-0812">Transmembrane</keyword>
<sequence length="123" mass="14107">MEKFSTNLNSLSSRLSYFFFILILTSISISRPNNDRTAFIARIISPHPLPCSVVKFHTAKHRHLLVRLLGIEPLSLSKKGGFFFPANKQHRSTIIEQSHYMGFNQISPYCAFLIYFAKILLCT</sequence>
<dbReference type="Proteomes" id="UP000000272">
    <property type="component" value="Chromosome"/>
</dbReference>
<protein>
    <submittedName>
        <fullName evidence="2">Uncharacterized protein</fullName>
    </submittedName>
</protein>
<keyword evidence="1" id="KW-1133">Transmembrane helix</keyword>